<gene>
    <name evidence="2" type="ORF">A2480_03735</name>
</gene>
<keyword evidence="1" id="KW-0472">Membrane</keyword>
<protein>
    <submittedName>
        <fullName evidence="2">Uncharacterized protein</fullName>
    </submittedName>
</protein>
<feature type="transmembrane region" description="Helical" evidence="1">
    <location>
        <begin position="28"/>
        <end position="49"/>
    </location>
</feature>
<feature type="transmembrane region" description="Helical" evidence="1">
    <location>
        <begin position="95"/>
        <end position="117"/>
    </location>
</feature>
<keyword evidence="1" id="KW-0812">Transmembrane</keyword>
<dbReference type="Proteomes" id="UP000176988">
    <property type="component" value="Unassembled WGS sequence"/>
</dbReference>
<name>A0A1F7WBK0_9BACT</name>
<feature type="transmembrane region" description="Helical" evidence="1">
    <location>
        <begin position="70"/>
        <end position="89"/>
    </location>
</feature>
<dbReference type="EMBL" id="MGFG01000034">
    <property type="protein sequence ID" value="OGM00150.1"/>
    <property type="molecule type" value="Genomic_DNA"/>
</dbReference>
<reference evidence="2 3" key="1">
    <citation type="journal article" date="2016" name="Nat. Commun.">
        <title>Thousands of microbial genomes shed light on interconnected biogeochemical processes in an aquifer system.</title>
        <authorList>
            <person name="Anantharaman K."/>
            <person name="Brown C.T."/>
            <person name="Hug L.A."/>
            <person name="Sharon I."/>
            <person name="Castelle C.J."/>
            <person name="Probst A.J."/>
            <person name="Thomas B.C."/>
            <person name="Singh A."/>
            <person name="Wilkins M.J."/>
            <person name="Karaoz U."/>
            <person name="Brodie E.L."/>
            <person name="Williams K.H."/>
            <person name="Hubbard S.S."/>
            <person name="Banfield J.F."/>
        </authorList>
    </citation>
    <scope>NUCLEOTIDE SEQUENCE [LARGE SCALE GENOMIC DNA]</scope>
</reference>
<organism evidence="2 3">
    <name type="scientific">Candidatus Uhrbacteria bacterium RIFOXYC2_FULL_47_19</name>
    <dbReference type="NCBI Taxonomy" id="1802424"/>
    <lineage>
        <taxon>Bacteria</taxon>
        <taxon>Candidatus Uhriibacteriota</taxon>
    </lineage>
</organism>
<proteinExistence type="predicted"/>
<dbReference type="STRING" id="1802424.A2480_03735"/>
<evidence type="ECO:0000313" key="3">
    <source>
        <dbReference type="Proteomes" id="UP000176988"/>
    </source>
</evidence>
<comment type="caution">
    <text evidence="2">The sequence shown here is derived from an EMBL/GenBank/DDBJ whole genome shotgun (WGS) entry which is preliminary data.</text>
</comment>
<accession>A0A1F7WBK0</accession>
<evidence type="ECO:0000256" key="1">
    <source>
        <dbReference type="SAM" id="Phobius"/>
    </source>
</evidence>
<keyword evidence="1" id="KW-1133">Transmembrane helix</keyword>
<evidence type="ECO:0000313" key="2">
    <source>
        <dbReference type="EMBL" id="OGM00150.1"/>
    </source>
</evidence>
<sequence>MNFLAGYAPLLDYRYWINPSPIPLGPSLVGSMTVFFAWFLIAAAILYLVARSMDRHDTLKADICRRAGRLLFVTGLLAFLELFFVYEQVPVLSMRLWFLILFILFVEWLVRLIVFAVHDYPKIKRQEEEKARFEKYLPKSK</sequence>
<dbReference type="AlphaFoldDB" id="A0A1F7WBK0"/>